<dbReference type="Gene3D" id="3.90.550.50">
    <property type="match status" value="1"/>
</dbReference>
<evidence type="ECO:0000256" key="14">
    <source>
        <dbReference type="ARBA" id="ARBA00023157"/>
    </source>
</evidence>
<feature type="region of interest" description="Disordered" evidence="17">
    <location>
        <begin position="182"/>
        <end position="203"/>
    </location>
</feature>
<keyword evidence="15" id="KW-0464">Manganese</keyword>
<evidence type="ECO:0000256" key="5">
    <source>
        <dbReference type="ARBA" id="ARBA00012557"/>
    </source>
</evidence>
<evidence type="ECO:0000313" key="20">
    <source>
        <dbReference type="Proteomes" id="UP000562415"/>
    </source>
</evidence>
<feature type="domain" description="Fringe-like glycosyltransferase" evidence="18">
    <location>
        <begin position="18"/>
        <end position="181"/>
    </location>
</feature>
<dbReference type="FunFam" id="3.90.550.50:FF:000007">
    <property type="entry name" value="Glycoprotein-N-acetylgalactosamine 3-beta-galactosyltransferase 1"/>
    <property type="match status" value="1"/>
</dbReference>
<keyword evidence="11" id="KW-0735">Signal-anchor</keyword>
<feature type="non-terminal residue" evidence="19">
    <location>
        <position position="1"/>
    </location>
</feature>
<name>A0A7K5FSX8_PROAR</name>
<dbReference type="InterPro" id="IPR026050">
    <property type="entry name" value="C1GALT1/C1GALT1_chp1"/>
</dbReference>
<accession>A0A7K5FSX8</accession>
<evidence type="ECO:0000256" key="11">
    <source>
        <dbReference type="ARBA" id="ARBA00022968"/>
    </source>
</evidence>
<evidence type="ECO:0000256" key="1">
    <source>
        <dbReference type="ARBA" id="ARBA00001936"/>
    </source>
</evidence>
<comment type="catalytic activity">
    <reaction evidence="16">
        <text>an N-acetyl-alpha-D-galactosaminyl derivative + UDP-alpha-D-galactose = a beta-D-galactosyl-(1-&gt;3)-N-acetyl-alpha-D-galactosaminyl derivative + UDP + H(+)</text>
        <dbReference type="Rhea" id="RHEA:15621"/>
        <dbReference type="ChEBI" id="CHEBI:15378"/>
        <dbReference type="ChEBI" id="CHEBI:28257"/>
        <dbReference type="ChEBI" id="CHEBI:58223"/>
        <dbReference type="ChEBI" id="CHEBI:66914"/>
        <dbReference type="ChEBI" id="CHEBI:133470"/>
        <dbReference type="EC" id="2.4.1.122"/>
    </reaction>
</comment>
<evidence type="ECO:0000256" key="2">
    <source>
        <dbReference type="ARBA" id="ARBA00004606"/>
    </source>
</evidence>
<protein>
    <recommendedName>
        <fullName evidence="5">N-acetylgalactosaminide beta-1,3-galactosyltransferase</fullName>
        <ecNumber evidence="5">2.4.1.122</ecNumber>
    </recommendedName>
</protein>
<evidence type="ECO:0000256" key="15">
    <source>
        <dbReference type="ARBA" id="ARBA00023211"/>
    </source>
</evidence>
<evidence type="ECO:0000256" key="4">
    <source>
        <dbReference type="ARBA" id="ARBA00006462"/>
    </source>
</evidence>
<dbReference type="EMBL" id="VYZH01004299">
    <property type="protein sequence ID" value="NWS48008.1"/>
    <property type="molecule type" value="Genomic_DNA"/>
</dbReference>
<comment type="caution">
    <text evidence="19">The sequence shown here is derived from an EMBL/GenBank/DDBJ whole genome shotgun (WGS) entry which is preliminary data.</text>
</comment>
<keyword evidence="9" id="KW-0479">Metal-binding</keyword>
<evidence type="ECO:0000256" key="7">
    <source>
        <dbReference type="ARBA" id="ARBA00022679"/>
    </source>
</evidence>
<evidence type="ECO:0000256" key="3">
    <source>
        <dbReference type="ARBA" id="ARBA00004922"/>
    </source>
</evidence>
<dbReference type="PANTHER" id="PTHR23033:SF9">
    <property type="entry name" value="GLYCOPROTEIN-N-ACETYLGALACTOSAMINE 3-BETA-GALACTOSYLTRANSFERASE 1-A"/>
    <property type="match status" value="1"/>
</dbReference>
<feature type="non-terminal residue" evidence="19">
    <location>
        <position position="262"/>
    </location>
</feature>
<sequence length="262" mass="29778">NSSLAQALYERVRVLCWVMTSPSTLDTRARHVRATWARHCNVVLFMSSAPEPSLPAVGLPVGEGRHQLYWKTIRAFQYVHEHHLDQADWFLKADDDTFVVVANLRWLLAGRSPEDPLYLGKRFKPFVRQGYMSGGAGYVLSKGALRLLVAAFAAGTCTHSSPVEDLALGQCMEQLGVAAGDSRDSQGRETFHPFPPEQHLTQPLPRDRFYPHYSYYPVQWAAACCSDLSVSFHYVDGVQMHALEFLTHRLRPYGYRHRYRPD</sequence>
<evidence type="ECO:0000256" key="12">
    <source>
        <dbReference type="ARBA" id="ARBA00022989"/>
    </source>
</evidence>
<comment type="similarity">
    <text evidence="4">Belongs to the glycosyltransferase 31 family. Beta3-Gal-T subfamily.</text>
</comment>
<reference evidence="19 20" key="1">
    <citation type="submission" date="2019-09" db="EMBL/GenBank/DDBJ databases">
        <title>Bird 10,000 Genomes (B10K) Project - Family phase.</title>
        <authorList>
            <person name="Zhang G."/>
        </authorList>
    </citation>
    <scope>NUCLEOTIDE SEQUENCE [LARGE SCALE GENOMIC DNA]</scope>
    <source>
        <strain evidence="19">B10K-DU-017-47</strain>
    </source>
</reference>
<comment type="cofactor">
    <cofactor evidence="1">
        <name>Mn(2+)</name>
        <dbReference type="ChEBI" id="CHEBI:29035"/>
    </cofactor>
</comment>
<dbReference type="GO" id="GO:0016020">
    <property type="term" value="C:membrane"/>
    <property type="evidence" value="ECO:0007669"/>
    <property type="project" value="UniProtKB-SubCell"/>
</dbReference>
<evidence type="ECO:0000256" key="13">
    <source>
        <dbReference type="ARBA" id="ARBA00023136"/>
    </source>
</evidence>
<evidence type="ECO:0000256" key="16">
    <source>
        <dbReference type="ARBA" id="ARBA00048842"/>
    </source>
</evidence>
<evidence type="ECO:0000256" key="17">
    <source>
        <dbReference type="SAM" id="MobiDB-lite"/>
    </source>
</evidence>
<dbReference type="PANTHER" id="PTHR23033">
    <property type="entry name" value="BETA1,3-GALACTOSYLTRANSFERASE"/>
    <property type="match status" value="1"/>
</dbReference>
<proteinExistence type="inferred from homology"/>
<dbReference type="GO" id="GO:0016263">
    <property type="term" value="F:glycoprotein-N-acetylgalactosamine 3-beta-galactosyltransferase activity"/>
    <property type="evidence" value="ECO:0007669"/>
    <property type="project" value="UniProtKB-EC"/>
</dbReference>
<dbReference type="OrthoDB" id="414175at2759"/>
<evidence type="ECO:0000256" key="9">
    <source>
        <dbReference type="ARBA" id="ARBA00022723"/>
    </source>
</evidence>
<evidence type="ECO:0000256" key="8">
    <source>
        <dbReference type="ARBA" id="ARBA00022692"/>
    </source>
</evidence>
<dbReference type="Pfam" id="PF02434">
    <property type="entry name" value="Fringe"/>
    <property type="match status" value="1"/>
</dbReference>
<keyword evidence="10" id="KW-0547">Nucleotide-binding</keyword>
<feature type="compositionally biased region" description="Basic and acidic residues" evidence="17">
    <location>
        <begin position="182"/>
        <end position="191"/>
    </location>
</feature>
<gene>
    <name evidence="19" type="primary">C1galt1b</name>
    <name evidence="19" type="ORF">PROATE_R08209</name>
</gene>
<keyword evidence="7 19" id="KW-0808">Transferase</keyword>
<keyword evidence="6 19" id="KW-0328">Glycosyltransferase</keyword>
<evidence type="ECO:0000256" key="6">
    <source>
        <dbReference type="ARBA" id="ARBA00022676"/>
    </source>
</evidence>
<keyword evidence="12" id="KW-1133">Transmembrane helix</keyword>
<comment type="subcellular location">
    <subcellularLocation>
        <location evidence="2">Membrane</location>
        <topology evidence="2">Single-pass type II membrane protein</topology>
    </subcellularLocation>
</comment>
<dbReference type="InterPro" id="IPR003378">
    <property type="entry name" value="Fringe-like_glycosylTrfase"/>
</dbReference>
<evidence type="ECO:0000256" key="10">
    <source>
        <dbReference type="ARBA" id="ARBA00022741"/>
    </source>
</evidence>
<dbReference type="GO" id="GO:0001525">
    <property type="term" value="P:angiogenesis"/>
    <property type="evidence" value="ECO:0007669"/>
    <property type="project" value="UniProtKB-ARBA"/>
</dbReference>
<comment type="pathway">
    <text evidence="3">Protein modification; protein glycosylation.</text>
</comment>
<dbReference type="GO" id="GO:0046872">
    <property type="term" value="F:metal ion binding"/>
    <property type="evidence" value="ECO:0007669"/>
    <property type="project" value="UniProtKB-KW"/>
</dbReference>
<keyword evidence="20" id="KW-1185">Reference proteome</keyword>
<keyword evidence="8" id="KW-0812">Transmembrane</keyword>
<evidence type="ECO:0000259" key="18">
    <source>
        <dbReference type="Pfam" id="PF02434"/>
    </source>
</evidence>
<dbReference type="EC" id="2.4.1.122" evidence="5"/>
<dbReference type="UniPathway" id="UPA00378"/>
<dbReference type="Proteomes" id="UP000562415">
    <property type="component" value="Unassembled WGS sequence"/>
</dbReference>
<keyword evidence="13" id="KW-0472">Membrane</keyword>
<dbReference type="GO" id="GO:0000166">
    <property type="term" value="F:nucleotide binding"/>
    <property type="evidence" value="ECO:0007669"/>
    <property type="project" value="UniProtKB-KW"/>
</dbReference>
<evidence type="ECO:0000313" key="19">
    <source>
        <dbReference type="EMBL" id="NWS48008.1"/>
    </source>
</evidence>
<keyword evidence="14" id="KW-1015">Disulfide bond</keyword>
<dbReference type="AlphaFoldDB" id="A0A7K5FSX8"/>
<organism evidence="19 20">
    <name type="scientific">Probosciger aterrimus</name>
    <name type="common">Palm cockatoo</name>
    <dbReference type="NCBI Taxonomy" id="141839"/>
    <lineage>
        <taxon>Eukaryota</taxon>
        <taxon>Metazoa</taxon>
        <taxon>Chordata</taxon>
        <taxon>Craniata</taxon>
        <taxon>Vertebrata</taxon>
        <taxon>Euteleostomi</taxon>
        <taxon>Archelosauria</taxon>
        <taxon>Archosauria</taxon>
        <taxon>Dinosauria</taxon>
        <taxon>Saurischia</taxon>
        <taxon>Theropoda</taxon>
        <taxon>Coelurosauria</taxon>
        <taxon>Aves</taxon>
        <taxon>Neognathae</taxon>
        <taxon>Neoaves</taxon>
        <taxon>Telluraves</taxon>
        <taxon>Australaves</taxon>
        <taxon>Psittaciformes</taxon>
        <taxon>Cacatuidae</taxon>
        <taxon>Probosciger</taxon>
    </lineage>
</organism>